<evidence type="ECO:0000256" key="1">
    <source>
        <dbReference type="SAM" id="Phobius"/>
    </source>
</evidence>
<sequence length="204" mass="22830">MDFTSIMGNPYLITAYIISIIGYGLFAIASGLKKKKHLLICQSTANALCAVAEGMTGLWSGLVQDAVNFIRNLFVLKKWMNTALAIIFIVLGTGIGIFVFIYDFEHAKWWGLLPVVATLEYSIVILIPRVRIEIVKIAIMVSSSCWTIYGYGMNFIPTMAFNLLSFILATISLITIIVKRKHKEVNVDNMDRNELQEALKTTEV</sequence>
<feature type="transmembrane region" description="Helical" evidence="1">
    <location>
        <begin position="159"/>
        <end position="178"/>
    </location>
</feature>
<organism evidence="2 3">
    <name type="scientific">Anaeroplasma bactoclasticum</name>
    <dbReference type="NCBI Taxonomy" id="2088"/>
    <lineage>
        <taxon>Bacteria</taxon>
        <taxon>Bacillati</taxon>
        <taxon>Mycoplasmatota</taxon>
        <taxon>Mollicutes</taxon>
        <taxon>Anaeroplasmatales</taxon>
        <taxon>Anaeroplasmataceae</taxon>
        <taxon>Anaeroplasma</taxon>
    </lineage>
</organism>
<keyword evidence="3" id="KW-1185">Reference proteome</keyword>
<keyword evidence="1" id="KW-0472">Membrane</keyword>
<dbReference type="EMBL" id="QXEV01000002">
    <property type="protein sequence ID" value="RIA78337.1"/>
    <property type="molecule type" value="Genomic_DNA"/>
</dbReference>
<dbReference type="Pfam" id="PF10688">
    <property type="entry name" value="Imp-YgjV"/>
    <property type="match status" value="1"/>
</dbReference>
<keyword evidence="1" id="KW-1133">Transmembrane helix</keyword>
<feature type="transmembrane region" description="Helical" evidence="1">
    <location>
        <begin position="12"/>
        <end position="32"/>
    </location>
</feature>
<evidence type="ECO:0000313" key="2">
    <source>
        <dbReference type="EMBL" id="RIA78337.1"/>
    </source>
</evidence>
<protein>
    <submittedName>
        <fullName evidence="2">Inner membrane protein</fullName>
    </submittedName>
</protein>
<accession>A0A397S305</accession>
<comment type="caution">
    <text evidence="2">The sequence shown here is derived from an EMBL/GenBank/DDBJ whole genome shotgun (WGS) entry which is preliminary data.</text>
</comment>
<keyword evidence="1" id="KW-0812">Transmembrane</keyword>
<dbReference type="Gene3D" id="1.20.1280.290">
    <property type="match status" value="1"/>
</dbReference>
<gene>
    <name evidence="2" type="ORF">EI71_00288</name>
</gene>
<dbReference type="Proteomes" id="UP000266506">
    <property type="component" value="Unassembled WGS sequence"/>
</dbReference>
<evidence type="ECO:0000313" key="3">
    <source>
        <dbReference type="Proteomes" id="UP000266506"/>
    </source>
</evidence>
<dbReference type="InterPro" id="IPR019629">
    <property type="entry name" value="Uncharacterised_HI1736/YgjV"/>
</dbReference>
<dbReference type="AlphaFoldDB" id="A0A397S305"/>
<dbReference type="InParanoid" id="A0A397S305"/>
<name>A0A397S305_9MOLU</name>
<dbReference type="RefSeq" id="WP_119015459.1">
    <property type="nucleotide sequence ID" value="NZ_QXEV01000002.1"/>
</dbReference>
<proteinExistence type="predicted"/>
<reference evidence="2 3" key="1">
    <citation type="submission" date="2018-08" db="EMBL/GenBank/DDBJ databases">
        <title>Genomic Encyclopedia of Archaeal and Bacterial Type Strains, Phase II (KMG-II): from individual species to whole genera.</title>
        <authorList>
            <person name="Goeker M."/>
        </authorList>
    </citation>
    <scope>NUCLEOTIDE SEQUENCE [LARGE SCALE GENOMIC DNA]</scope>
    <source>
        <strain evidence="2 3">ATCC 27112</strain>
    </source>
</reference>
<feature type="transmembrane region" description="Helical" evidence="1">
    <location>
        <begin position="79"/>
        <end position="102"/>
    </location>
</feature>